<protein>
    <submittedName>
        <fullName evidence="3">Uncharacterized protein</fullName>
    </submittedName>
</protein>
<proteinExistence type="predicted"/>
<dbReference type="GO" id="GO:0016787">
    <property type="term" value="F:hydrolase activity"/>
    <property type="evidence" value="ECO:0007669"/>
    <property type="project" value="UniProtKB-KW"/>
</dbReference>
<dbReference type="SUPFAM" id="SSF56300">
    <property type="entry name" value="Metallo-dependent phosphatases"/>
    <property type="match status" value="1"/>
</dbReference>
<dbReference type="PANTHER" id="PTHR10340:SF57">
    <property type="entry name" value="METALLOPHOS DOMAIN-CONTAINING PROTEIN"/>
    <property type="match status" value="1"/>
</dbReference>
<keyword evidence="1" id="KW-0378">Hydrolase</keyword>
<sequence length="258" mass="29620">MQACNDMNWWLVDDRSDPGHEIAWLEEELSQIEADGGFAYMIAHIPPKGCLHQFGVRFHALMDRYQHIVRFGSYGHSHNEQIFLTMGVNTTQPIGFNIITGSGTSDGDRNPAFTVLEFDKEFMVPLNIHTYTMNLTEANLNPEETPQFFELHDFLTEYGLDDLSPSSMKEFTERMYNDVDLASQYEWNMNRRGGTPSVKPKAKLHNKSYLCLQASETFEKKDCEGHPHINLKSGDLTDFFEYFIADWIQVDSSSKPSL</sequence>
<organism evidence="3">
    <name type="scientific">Strombidium inclinatum</name>
    <dbReference type="NCBI Taxonomy" id="197538"/>
    <lineage>
        <taxon>Eukaryota</taxon>
        <taxon>Sar</taxon>
        <taxon>Alveolata</taxon>
        <taxon>Ciliophora</taxon>
        <taxon>Intramacronucleata</taxon>
        <taxon>Spirotrichea</taxon>
        <taxon>Oligotrichia</taxon>
        <taxon>Strombidiidae</taxon>
        <taxon>Strombidium</taxon>
    </lineage>
</organism>
<name>A0A7S3IM91_9SPIT</name>
<evidence type="ECO:0000313" key="3">
    <source>
        <dbReference type="EMBL" id="CAE0326209.1"/>
    </source>
</evidence>
<gene>
    <name evidence="3" type="ORF">SINC0208_LOCUS6835</name>
</gene>
<reference evidence="3" key="1">
    <citation type="submission" date="2021-01" db="EMBL/GenBank/DDBJ databases">
        <authorList>
            <person name="Corre E."/>
            <person name="Pelletier E."/>
            <person name="Niang G."/>
            <person name="Scheremetjew M."/>
            <person name="Finn R."/>
            <person name="Kale V."/>
            <person name="Holt S."/>
            <person name="Cochrane G."/>
            <person name="Meng A."/>
            <person name="Brown T."/>
            <person name="Cohen L."/>
        </authorList>
    </citation>
    <scope>NUCLEOTIDE SEQUENCE</scope>
    <source>
        <strain evidence="3">S3</strain>
    </source>
</reference>
<dbReference type="EMBL" id="HBIH01016728">
    <property type="protein sequence ID" value="CAE0326209.1"/>
    <property type="molecule type" value="Transcribed_RNA"/>
</dbReference>
<evidence type="ECO:0000256" key="2">
    <source>
        <dbReference type="ARBA" id="ARBA00023180"/>
    </source>
</evidence>
<dbReference type="AlphaFoldDB" id="A0A7S3IM91"/>
<dbReference type="InterPro" id="IPR029052">
    <property type="entry name" value="Metallo-depent_PP-like"/>
</dbReference>
<keyword evidence="2" id="KW-0325">Glycoprotein</keyword>
<evidence type="ECO:0000256" key="1">
    <source>
        <dbReference type="ARBA" id="ARBA00022801"/>
    </source>
</evidence>
<accession>A0A7S3IM91</accession>
<dbReference type="PANTHER" id="PTHR10340">
    <property type="entry name" value="SPHINGOMYELIN PHOSPHODIESTERASE"/>
    <property type="match status" value="1"/>
</dbReference>